<feature type="active site" description="Proton acceptor" evidence="6">
    <location>
        <position position="187"/>
    </location>
</feature>
<protein>
    <recommendedName>
        <fullName evidence="2 6">Malate dehydrogenase</fullName>
        <ecNumber evidence="2 6">1.1.1.37</ecNumber>
    </recommendedName>
</protein>
<dbReference type="SUPFAM" id="SSF56327">
    <property type="entry name" value="LDH C-terminal domain-like"/>
    <property type="match status" value="1"/>
</dbReference>
<feature type="binding site" evidence="6">
    <location>
        <position position="162"/>
    </location>
    <ligand>
        <name>substrate</name>
    </ligand>
</feature>
<keyword evidence="4 6" id="KW-0560">Oxidoreductase</keyword>
<gene>
    <name evidence="6" type="primary">mdh</name>
    <name evidence="10" type="ORF">PQO03_19150</name>
</gene>
<dbReference type="InterPro" id="IPR022383">
    <property type="entry name" value="Lactate/malate_DH_C"/>
</dbReference>
<reference evidence="10 11" key="1">
    <citation type="submission" date="2023-02" db="EMBL/GenBank/DDBJ databases">
        <title>Genome sequence of Lentisphaera profundi SAORIC-696.</title>
        <authorList>
            <person name="Kim e."/>
            <person name="Cho J.-C."/>
            <person name="Choi A."/>
            <person name="Kang I."/>
        </authorList>
    </citation>
    <scope>NUCLEOTIDE SEQUENCE [LARGE SCALE GENOMIC DNA]</scope>
    <source>
        <strain evidence="10 11">SAORIC-696</strain>
    </source>
</reference>
<evidence type="ECO:0000259" key="9">
    <source>
        <dbReference type="Pfam" id="PF02866"/>
    </source>
</evidence>
<dbReference type="HAMAP" id="MF_01517">
    <property type="entry name" value="Malate_dehydrog_2"/>
    <property type="match status" value="1"/>
</dbReference>
<keyword evidence="11" id="KW-1185">Reference proteome</keyword>
<dbReference type="PANTHER" id="PTHR23382">
    <property type="entry name" value="MALATE DEHYDROGENASE"/>
    <property type="match status" value="1"/>
</dbReference>
<comment type="catalytic activity">
    <reaction evidence="5 6 7">
        <text>(S)-malate + NAD(+) = oxaloacetate + NADH + H(+)</text>
        <dbReference type="Rhea" id="RHEA:21432"/>
        <dbReference type="ChEBI" id="CHEBI:15378"/>
        <dbReference type="ChEBI" id="CHEBI:15589"/>
        <dbReference type="ChEBI" id="CHEBI:16452"/>
        <dbReference type="ChEBI" id="CHEBI:57540"/>
        <dbReference type="ChEBI" id="CHEBI:57945"/>
        <dbReference type="EC" id="1.1.1.37"/>
    </reaction>
</comment>
<dbReference type="InterPro" id="IPR015955">
    <property type="entry name" value="Lactate_DH/Glyco_Ohase_4_C"/>
</dbReference>
<dbReference type="NCBIfam" id="NF003916">
    <property type="entry name" value="PRK05442.1"/>
    <property type="match status" value="1"/>
</dbReference>
<keyword evidence="6 7" id="KW-0520">NAD</keyword>
<evidence type="ECO:0000256" key="6">
    <source>
        <dbReference type="HAMAP-Rule" id="MF_01517"/>
    </source>
</evidence>
<feature type="binding site" evidence="6">
    <location>
        <position position="92"/>
    </location>
    <ligand>
        <name>substrate</name>
    </ligand>
</feature>
<evidence type="ECO:0000256" key="7">
    <source>
        <dbReference type="RuleBase" id="RU000422"/>
    </source>
</evidence>
<feature type="binding site" evidence="6">
    <location>
        <position position="98"/>
    </location>
    <ligand>
        <name>substrate</name>
    </ligand>
</feature>
<name>A0ABY7VYK7_9BACT</name>
<dbReference type="InterPro" id="IPR001236">
    <property type="entry name" value="Lactate/malate_DH_N"/>
</dbReference>
<dbReference type="RefSeq" id="WP_274152646.1">
    <property type="nucleotide sequence ID" value="NZ_CP117812.1"/>
</dbReference>
<evidence type="ECO:0000313" key="10">
    <source>
        <dbReference type="EMBL" id="WDE97947.1"/>
    </source>
</evidence>
<feature type="binding site" evidence="6">
    <location>
        <position position="105"/>
    </location>
    <ligand>
        <name>NAD(+)</name>
        <dbReference type="ChEBI" id="CHEBI:57540"/>
    </ligand>
</feature>
<dbReference type="GO" id="GO:0030060">
    <property type="term" value="F:L-malate dehydrogenase (NAD+) activity"/>
    <property type="evidence" value="ECO:0007669"/>
    <property type="project" value="UniProtKB-EC"/>
</dbReference>
<dbReference type="Gene3D" id="3.90.110.10">
    <property type="entry name" value="Lactate dehydrogenase/glycoside hydrolase, family 4, C-terminal"/>
    <property type="match status" value="1"/>
</dbReference>
<evidence type="ECO:0000259" key="8">
    <source>
        <dbReference type="Pfam" id="PF00056"/>
    </source>
</evidence>
<dbReference type="PROSITE" id="PS00068">
    <property type="entry name" value="MDH"/>
    <property type="match status" value="1"/>
</dbReference>
<feature type="domain" description="Lactate/malate dehydrogenase N-terminal" evidence="8">
    <location>
        <begin position="6"/>
        <end position="148"/>
    </location>
</feature>
<accession>A0ABY7VYK7</accession>
<dbReference type="NCBIfam" id="TIGR01759">
    <property type="entry name" value="MalateDH-SF1"/>
    <property type="match status" value="1"/>
</dbReference>
<dbReference type="Pfam" id="PF00056">
    <property type="entry name" value="Ldh_1_N"/>
    <property type="match status" value="1"/>
</dbReference>
<dbReference type="InterPro" id="IPR036291">
    <property type="entry name" value="NAD(P)-bd_dom_sf"/>
</dbReference>
<feature type="domain" description="Lactate/malate dehydrogenase C-terminal" evidence="9">
    <location>
        <begin position="156"/>
        <end position="324"/>
    </location>
</feature>
<evidence type="ECO:0000256" key="2">
    <source>
        <dbReference type="ARBA" id="ARBA00012995"/>
    </source>
</evidence>
<dbReference type="CDD" id="cd01338">
    <property type="entry name" value="MDH_chloroplast-like"/>
    <property type="match status" value="1"/>
</dbReference>
<evidence type="ECO:0000313" key="11">
    <source>
        <dbReference type="Proteomes" id="UP001214250"/>
    </source>
</evidence>
<feature type="binding site" evidence="6">
    <location>
        <begin position="129"/>
        <end position="131"/>
    </location>
    <ligand>
        <name>NAD(+)</name>
        <dbReference type="ChEBI" id="CHEBI:57540"/>
    </ligand>
</feature>
<dbReference type="SUPFAM" id="SSF51735">
    <property type="entry name" value="NAD(P)-binding Rossmann-fold domains"/>
    <property type="match status" value="1"/>
</dbReference>
<proteinExistence type="inferred from homology"/>
<organism evidence="10 11">
    <name type="scientific">Lentisphaera profundi</name>
    <dbReference type="NCBI Taxonomy" id="1658616"/>
    <lineage>
        <taxon>Bacteria</taxon>
        <taxon>Pseudomonadati</taxon>
        <taxon>Lentisphaerota</taxon>
        <taxon>Lentisphaeria</taxon>
        <taxon>Lentisphaerales</taxon>
        <taxon>Lentisphaeraceae</taxon>
        <taxon>Lentisphaera</taxon>
    </lineage>
</organism>
<dbReference type="Gene3D" id="3.40.50.720">
    <property type="entry name" value="NAD(P)-binding Rossmann-like Domain"/>
    <property type="match status" value="1"/>
</dbReference>
<evidence type="ECO:0000256" key="4">
    <source>
        <dbReference type="ARBA" id="ARBA00023002"/>
    </source>
</evidence>
<keyword evidence="3 6" id="KW-0816">Tricarboxylic acid cycle</keyword>
<comment type="function">
    <text evidence="6">Catalyzes the reversible oxidation of malate to oxaloacetate.</text>
</comment>
<dbReference type="InterPro" id="IPR010945">
    <property type="entry name" value="Malate_DH_type2"/>
</dbReference>
<evidence type="ECO:0000256" key="5">
    <source>
        <dbReference type="ARBA" id="ARBA00048313"/>
    </source>
</evidence>
<dbReference type="Proteomes" id="UP001214250">
    <property type="component" value="Chromosome 2"/>
</dbReference>
<evidence type="ECO:0000256" key="3">
    <source>
        <dbReference type="ARBA" id="ARBA00022532"/>
    </source>
</evidence>
<dbReference type="InterPro" id="IPR001557">
    <property type="entry name" value="L-lactate/malate_DH"/>
</dbReference>
<dbReference type="EC" id="1.1.1.37" evidence="2 6"/>
<dbReference type="InterPro" id="IPR001252">
    <property type="entry name" value="Malate_DH_AS"/>
</dbReference>
<dbReference type="Pfam" id="PF02866">
    <property type="entry name" value="Ldh_1_C"/>
    <property type="match status" value="1"/>
</dbReference>
<dbReference type="EMBL" id="CP117812">
    <property type="protein sequence ID" value="WDE97947.1"/>
    <property type="molecule type" value="Genomic_DNA"/>
</dbReference>
<sequence>MSKTIRVCVTGAAGQIDYSLLFRIASGEMFGTEQKVALNLLEITPALDALKGVAMELDDCAFPLLEEIVMTDDVNVAMKDVNWALLVGSKPRGPGMERGDLIKENGPIFTSTGKAINDHAADDVRVVVVGNPCNTNCLIAMHNAPDIPRDRFHAMTRLDENRAKSQLAEKAGVAVTEVKNMVIWGNHSATQVPDYKNATIAGKPATDVIGDLAYLQSEFISTVAKRGAAIIAARGKSSAASAANGLIDHVKSLLTPTPQGEVFSSCVCSDGNPYGIPEGLIFSFPCRSNGDGTYEIVPGFELDQHLTDGVAKTVAELESEREVIKNLLG</sequence>
<evidence type="ECO:0000256" key="1">
    <source>
        <dbReference type="ARBA" id="ARBA00009613"/>
    </source>
</evidence>
<comment type="similarity">
    <text evidence="1 6">Belongs to the LDH/MDH superfamily. MDH type 2 family.</text>
</comment>
<feature type="binding site" evidence="6">
    <location>
        <position position="131"/>
    </location>
    <ligand>
        <name>substrate</name>
    </ligand>
</feature>
<dbReference type="PIRSF" id="PIRSF000102">
    <property type="entry name" value="Lac_mal_DH"/>
    <property type="match status" value="1"/>
</dbReference>
<comment type="caution">
    <text evidence="6">Lacks conserved residue(s) required for the propagation of feature annotation.</text>
</comment>